<accession>A0A1A2VAN5</accession>
<dbReference type="EMBL" id="LZJY01000272">
    <property type="protein sequence ID" value="OBH97771.1"/>
    <property type="molecule type" value="Genomic_DNA"/>
</dbReference>
<reference evidence="1 2" key="1">
    <citation type="submission" date="2016-06" db="EMBL/GenBank/DDBJ databases">
        <authorList>
            <person name="Kjaerup R.B."/>
            <person name="Dalgaard T.S."/>
            <person name="Juul-Madsen H.R."/>
        </authorList>
    </citation>
    <scope>NUCLEOTIDE SEQUENCE [LARGE SCALE GENOMIC DNA]</scope>
    <source>
        <strain evidence="1 2">E2838</strain>
    </source>
</reference>
<proteinExistence type="predicted"/>
<evidence type="ECO:0000313" key="1">
    <source>
        <dbReference type="EMBL" id="OBH97771.1"/>
    </source>
</evidence>
<organism evidence="1 2">
    <name type="scientific">Mycobacterium scrofulaceum</name>
    <dbReference type="NCBI Taxonomy" id="1783"/>
    <lineage>
        <taxon>Bacteria</taxon>
        <taxon>Bacillati</taxon>
        <taxon>Actinomycetota</taxon>
        <taxon>Actinomycetes</taxon>
        <taxon>Mycobacteriales</taxon>
        <taxon>Mycobacteriaceae</taxon>
        <taxon>Mycobacterium</taxon>
    </lineage>
</organism>
<comment type="caution">
    <text evidence="1">The sequence shown here is derived from an EMBL/GenBank/DDBJ whole genome shotgun (WGS) entry which is preliminary data.</text>
</comment>
<sequence length="61" mass="6938">MMGRSLVAEPALVRRRAHLLLVTEPLQILGRDARARGFRRGRWSAWGFAGHEAIIRAPARY</sequence>
<gene>
    <name evidence="1" type="ORF">A5679_20425</name>
</gene>
<name>A0A1A2VAN5_MYCSC</name>
<evidence type="ECO:0000313" key="2">
    <source>
        <dbReference type="Proteomes" id="UP000092207"/>
    </source>
</evidence>
<dbReference type="AlphaFoldDB" id="A0A1A2VAN5"/>
<protein>
    <submittedName>
        <fullName evidence="1">Uncharacterized protein</fullName>
    </submittedName>
</protein>
<dbReference type="Proteomes" id="UP000092207">
    <property type="component" value="Unassembled WGS sequence"/>
</dbReference>